<dbReference type="GO" id="GO:0003924">
    <property type="term" value="F:GTPase activity"/>
    <property type="evidence" value="ECO:0007669"/>
    <property type="project" value="TreeGrafter"/>
</dbReference>
<keyword evidence="2" id="KW-0342">GTP-binding</keyword>
<dbReference type="GO" id="GO:0005764">
    <property type="term" value="C:lysosome"/>
    <property type="evidence" value="ECO:0007669"/>
    <property type="project" value="TreeGrafter"/>
</dbReference>
<dbReference type="GO" id="GO:0009267">
    <property type="term" value="P:cellular response to starvation"/>
    <property type="evidence" value="ECO:0007669"/>
    <property type="project" value="TreeGrafter"/>
</dbReference>
<proteinExistence type="predicted"/>
<dbReference type="PANTHER" id="PTHR11259:SF1">
    <property type="entry name" value="RAS-RELATED GTP-BINDING PROTEIN"/>
    <property type="match status" value="1"/>
</dbReference>
<evidence type="ECO:0000313" key="3">
    <source>
        <dbReference type="EMBL" id="CAD8051046.1"/>
    </source>
</evidence>
<reference evidence="3" key="1">
    <citation type="submission" date="2021-01" db="EMBL/GenBank/DDBJ databases">
        <authorList>
            <consortium name="Genoscope - CEA"/>
            <person name="William W."/>
        </authorList>
    </citation>
    <scope>NUCLEOTIDE SEQUENCE</scope>
</reference>
<dbReference type="PANTHER" id="PTHR11259">
    <property type="entry name" value="RAS-RELATED GTP BINDING RAG/GTR YEAST"/>
    <property type="match status" value="1"/>
</dbReference>
<name>A0A8S1KDH2_9CILI</name>
<comment type="caution">
    <text evidence="3">The sequence shown here is derived from an EMBL/GenBank/DDBJ whole genome shotgun (WGS) entry which is preliminary data.</text>
</comment>
<keyword evidence="4" id="KW-1185">Reference proteome</keyword>
<protein>
    <submittedName>
        <fullName evidence="3">Uncharacterized protein</fullName>
    </submittedName>
</protein>
<evidence type="ECO:0000256" key="1">
    <source>
        <dbReference type="ARBA" id="ARBA00022741"/>
    </source>
</evidence>
<dbReference type="Pfam" id="PF04670">
    <property type="entry name" value="Gtr1_RagA"/>
    <property type="match status" value="1"/>
</dbReference>
<dbReference type="GO" id="GO:0005525">
    <property type="term" value="F:GTP binding"/>
    <property type="evidence" value="ECO:0007669"/>
    <property type="project" value="UniProtKB-KW"/>
</dbReference>
<evidence type="ECO:0000256" key="2">
    <source>
        <dbReference type="ARBA" id="ARBA00023134"/>
    </source>
</evidence>
<dbReference type="Proteomes" id="UP000692954">
    <property type="component" value="Unassembled WGS sequence"/>
</dbReference>
<evidence type="ECO:0000313" key="4">
    <source>
        <dbReference type="Proteomes" id="UP000692954"/>
    </source>
</evidence>
<sequence length="321" mass="37892">MLQNDNQLKKVLLYGQSEEGKTLIESIIFAQTSPSQLIRFGLDLNDQGTFTLMESFKFKLCRSTKQNIFLEEYITTEKSTIFSNVQVLIYIFDADKEEKLFLHELNLFKINVGLLSEYTPKAPVFVLFHKFEKIKESERKNFFERKHKQIIQRTDGLNIEIKDVFTTSYYDNSLYFALSNIFQSLIPNIDVLQDFLKAFRENCNCDEIALFDESTLLTYGFLEKNEKKDIYKYQSLCNQIQLFKLTLQKNSNSFKEIIVKTEKFTFFFVEFTNNTYIMLVCTDPSIIPGAIQHNIKNTYNLFERMSGSFIDKLKYFLQRKL</sequence>
<dbReference type="GO" id="GO:0005634">
    <property type="term" value="C:nucleus"/>
    <property type="evidence" value="ECO:0007669"/>
    <property type="project" value="TreeGrafter"/>
</dbReference>
<gene>
    <name evidence="3" type="ORF">PSON_ATCC_30995.1.T0050324</name>
</gene>
<organism evidence="3 4">
    <name type="scientific">Paramecium sonneborni</name>
    <dbReference type="NCBI Taxonomy" id="65129"/>
    <lineage>
        <taxon>Eukaryota</taxon>
        <taxon>Sar</taxon>
        <taxon>Alveolata</taxon>
        <taxon>Ciliophora</taxon>
        <taxon>Intramacronucleata</taxon>
        <taxon>Oligohymenophorea</taxon>
        <taxon>Peniculida</taxon>
        <taxon>Parameciidae</taxon>
        <taxon>Paramecium</taxon>
    </lineage>
</organism>
<accession>A0A8S1KDH2</accession>
<dbReference type="InterPro" id="IPR006762">
    <property type="entry name" value="Gtr1_RagA"/>
</dbReference>
<dbReference type="AlphaFoldDB" id="A0A8S1KDH2"/>
<dbReference type="EMBL" id="CAJJDN010000005">
    <property type="protein sequence ID" value="CAD8051046.1"/>
    <property type="molecule type" value="Genomic_DNA"/>
</dbReference>
<keyword evidence="1" id="KW-0547">Nucleotide-binding</keyword>
<dbReference type="OrthoDB" id="10020193at2759"/>
<dbReference type="GO" id="GO:1990131">
    <property type="term" value="C:Gtr1-Gtr2 GTPase complex"/>
    <property type="evidence" value="ECO:0007669"/>
    <property type="project" value="TreeGrafter"/>
</dbReference>
<dbReference type="GO" id="GO:0010507">
    <property type="term" value="P:negative regulation of autophagy"/>
    <property type="evidence" value="ECO:0007669"/>
    <property type="project" value="TreeGrafter"/>
</dbReference>
<dbReference type="GO" id="GO:1904263">
    <property type="term" value="P:positive regulation of TORC1 signaling"/>
    <property type="evidence" value="ECO:0007669"/>
    <property type="project" value="TreeGrafter"/>
</dbReference>